<dbReference type="AlphaFoldDB" id="A6G2M9"/>
<dbReference type="SUPFAM" id="SSF82861">
    <property type="entry name" value="Mechanosensitive channel protein MscS (YggB), transmembrane region"/>
    <property type="match status" value="1"/>
</dbReference>
<dbReference type="GO" id="GO:0008381">
    <property type="term" value="F:mechanosensitive monoatomic ion channel activity"/>
    <property type="evidence" value="ECO:0007669"/>
    <property type="project" value="InterPro"/>
</dbReference>
<comment type="caution">
    <text evidence="11">The sequence shown here is derived from an EMBL/GenBank/DDBJ whole genome shotgun (WGS) entry which is preliminary data.</text>
</comment>
<dbReference type="InterPro" id="IPR006685">
    <property type="entry name" value="MscS_channel_2nd"/>
</dbReference>
<keyword evidence="3" id="KW-1003">Cell membrane</keyword>
<organism evidence="11 12">
    <name type="scientific">Plesiocystis pacifica SIR-1</name>
    <dbReference type="NCBI Taxonomy" id="391625"/>
    <lineage>
        <taxon>Bacteria</taxon>
        <taxon>Pseudomonadati</taxon>
        <taxon>Myxococcota</taxon>
        <taxon>Polyangia</taxon>
        <taxon>Nannocystales</taxon>
        <taxon>Nannocystaceae</taxon>
        <taxon>Plesiocystis</taxon>
    </lineage>
</organism>
<keyword evidence="4 7" id="KW-0812">Transmembrane</keyword>
<dbReference type="PANTHER" id="PTHR30221:SF20">
    <property type="entry name" value="SMALL-CONDUCTANCE MECHANOSENSITIVE CHANNEL"/>
    <property type="match status" value="1"/>
</dbReference>
<dbReference type="InterPro" id="IPR011066">
    <property type="entry name" value="MscS_channel_C_sf"/>
</dbReference>
<evidence type="ECO:0000256" key="7">
    <source>
        <dbReference type="SAM" id="Phobius"/>
    </source>
</evidence>
<evidence type="ECO:0000256" key="2">
    <source>
        <dbReference type="ARBA" id="ARBA00008017"/>
    </source>
</evidence>
<feature type="transmembrane region" description="Helical" evidence="7">
    <location>
        <begin position="80"/>
        <end position="104"/>
    </location>
</feature>
<evidence type="ECO:0000313" key="11">
    <source>
        <dbReference type="EMBL" id="EDM79966.1"/>
    </source>
</evidence>
<dbReference type="Gene3D" id="3.30.70.100">
    <property type="match status" value="1"/>
</dbReference>
<evidence type="ECO:0000256" key="6">
    <source>
        <dbReference type="ARBA" id="ARBA00023136"/>
    </source>
</evidence>
<feature type="transmembrane region" description="Helical" evidence="7">
    <location>
        <begin position="57"/>
        <end position="74"/>
    </location>
</feature>
<evidence type="ECO:0000259" key="9">
    <source>
        <dbReference type="Pfam" id="PF21082"/>
    </source>
</evidence>
<dbReference type="OrthoDB" id="9799209at2"/>
<sequence length="275" mass="29709">MPEAVGEWLGVEGRLEILVALLIALGGWVLARVCAGLVTRALSGRASAQQEMISRRVVQYGIFIVALISAMRHAGLDTSVLLGAAGIVTVALGFASQTSASNLISGFFLMGEKPFVVGDTIIVGATTGEVINVGLMSAQLRTFDNLLVRIPNETLLKSELTNLTHFPIRRLDMQLRIDFETSLDALRAILLRVAEDNPICMTSPEPLFLITGMGESVMNVQFSVWSARVNFVDLRNSMFIGVKEALDAAGIQLPVPRQHLTIHAEPQTRGGLSEE</sequence>
<dbReference type="InterPro" id="IPR010920">
    <property type="entry name" value="LSM_dom_sf"/>
</dbReference>
<dbReference type="EMBL" id="ABCS01000015">
    <property type="protein sequence ID" value="EDM79966.1"/>
    <property type="molecule type" value="Genomic_DNA"/>
</dbReference>
<feature type="domain" description="Mechanosensitive ion channel MscS C-terminal" evidence="9">
    <location>
        <begin position="173"/>
        <end position="252"/>
    </location>
</feature>
<name>A6G2M9_9BACT</name>
<dbReference type="Pfam" id="PF05552">
    <property type="entry name" value="MS_channel_1st_1"/>
    <property type="match status" value="1"/>
</dbReference>
<keyword evidence="5 7" id="KW-1133">Transmembrane helix</keyword>
<feature type="domain" description="Mechanosensitive ion channel MscS" evidence="8">
    <location>
        <begin position="99"/>
        <end position="165"/>
    </location>
</feature>
<dbReference type="Pfam" id="PF21088">
    <property type="entry name" value="MS_channel_1st"/>
    <property type="match status" value="1"/>
</dbReference>
<evidence type="ECO:0000256" key="3">
    <source>
        <dbReference type="ARBA" id="ARBA00022475"/>
    </source>
</evidence>
<evidence type="ECO:0000256" key="5">
    <source>
        <dbReference type="ARBA" id="ARBA00022989"/>
    </source>
</evidence>
<dbReference type="InterPro" id="IPR049278">
    <property type="entry name" value="MS_channel_C"/>
</dbReference>
<reference evidence="11 12" key="1">
    <citation type="submission" date="2007-06" db="EMBL/GenBank/DDBJ databases">
        <authorList>
            <person name="Shimkets L."/>
            <person name="Ferriera S."/>
            <person name="Johnson J."/>
            <person name="Kravitz S."/>
            <person name="Beeson K."/>
            <person name="Sutton G."/>
            <person name="Rogers Y.-H."/>
            <person name="Friedman R."/>
            <person name="Frazier M."/>
            <person name="Venter J.C."/>
        </authorList>
    </citation>
    <scope>NUCLEOTIDE SEQUENCE [LARGE SCALE GENOMIC DNA]</scope>
    <source>
        <strain evidence="11 12">SIR-1</strain>
    </source>
</reference>
<dbReference type="SUPFAM" id="SSF50182">
    <property type="entry name" value="Sm-like ribonucleoproteins"/>
    <property type="match status" value="1"/>
</dbReference>
<dbReference type="Proteomes" id="UP000005801">
    <property type="component" value="Unassembled WGS sequence"/>
</dbReference>
<dbReference type="PANTHER" id="PTHR30221">
    <property type="entry name" value="SMALL-CONDUCTANCE MECHANOSENSITIVE CHANNEL"/>
    <property type="match status" value="1"/>
</dbReference>
<dbReference type="RefSeq" id="WP_006970978.1">
    <property type="nucleotide sequence ID" value="NZ_ABCS01000015.1"/>
</dbReference>
<protein>
    <submittedName>
        <fullName evidence="11">MscS Mechanosensitive ion channel</fullName>
    </submittedName>
</protein>
<evidence type="ECO:0000256" key="1">
    <source>
        <dbReference type="ARBA" id="ARBA00004651"/>
    </source>
</evidence>
<dbReference type="Gene3D" id="2.30.30.60">
    <property type="match status" value="1"/>
</dbReference>
<dbReference type="GO" id="GO:0005886">
    <property type="term" value="C:plasma membrane"/>
    <property type="evidence" value="ECO:0007669"/>
    <property type="project" value="UniProtKB-SubCell"/>
</dbReference>
<dbReference type="Gene3D" id="1.10.287.1260">
    <property type="match status" value="1"/>
</dbReference>
<comment type="subcellular location">
    <subcellularLocation>
        <location evidence="1">Cell membrane</location>
        <topology evidence="1">Multi-pass membrane protein</topology>
    </subcellularLocation>
</comment>
<dbReference type="eggNOG" id="COG0668">
    <property type="taxonomic scope" value="Bacteria"/>
</dbReference>
<feature type="domain" description="Mechanosensitive ion channel transmembrane helices 2/3" evidence="10">
    <location>
        <begin position="59"/>
        <end position="97"/>
    </location>
</feature>
<evidence type="ECO:0000259" key="10">
    <source>
        <dbReference type="Pfam" id="PF21088"/>
    </source>
</evidence>
<evidence type="ECO:0000256" key="4">
    <source>
        <dbReference type="ARBA" id="ARBA00022692"/>
    </source>
</evidence>
<dbReference type="InterPro" id="IPR023408">
    <property type="entry name" value="MscS_beta-dom_sf"/>
</dbReference>
<accession>A6G2M9</accession>
<proteinExistence type="inferred from homology"/>
<dbReference type="InterPro" id="IPR045275">
    <property type="entry name" value="MscS_archaea/bacteria_type"/>
</dbReference>
<keyword evidence="12" id="KW-1185">Reference proteome</keyword>
<feature type="transmembrane region" description="Helical" evidence="7">
    <location>
        <begin position="17"/>
        <end position="37"/>
    </location>
</feature>
<dbReference type="SUPFAM" id="SSF82689">
    <property type="entry name" value="Mechanosensitive channel protein MscS (YggB), C-terminal domain"/>
    <property type="match status" value="1"/>
</dbReference>
<comment type="similarity">
    <text evidence="2">Belongs to the MscS (TC 1.A.23) family.</text>
</comment>
<dbReference type="Pfam" id="PF21082">
    <property type="entry name" value="MS_channel_3rd"/>
    <property type="match status" value="1"/>
</dbReference>
<evidence type="ECO:0000313" key="12">
    <source>
        <dbReference type="Proteomes" id="UP000005801"/>
    </source>
</evidence>
<dbReference type="InterPro" id="IPR011014">
    <property type="entry name" value="MscS_channel_TM-2"/>
</dbReference>
<gene>
    <name evidence="11" type="ORF">PPSIR1_23031</name>
</gene>
<keyword evidence="6 7" id="KW-0472">Membrane</keyword>
<dbReference type="InterPro" id="IPR008910">
    <property type="entry name" value="MSC_TM_helix"/>
</dbReference>
<dbReference type="InterPro" id="IPR049142">
    <property type="entry name" value="MS_channel_1st"/>
</dbReference>
<dbReference type="Pfam" id="PF00924">
    <property type="entry name" value="MS_channel_2nd"/>
    <property type="match status" value="1"/>
</dbReference>
<evidence type="ECO:0000259" key="8">
    <source>
        <dbReference type="Pfam" id="PF00924"/>
    </source>
</evidence>